<reference evidence="16" key="1">
    <citation type="submission" date="2020-12" db="EMBL/GenBank/DDBJ databases">
        <title>Metabolic potential, ecology and presence of endohyphal bacteria is reflected in genomic diversity of Mucoromycotina.</title>
        <authorList>
            <person name="Muszewska A."/>
            <person name="Okrasinska A."/>
            <person name="Steczkiewicz K."/>
            <person name="Drgas O."/>
            <person name="Orlowska M."/>
            <person name="Perlinska-Lenart U."/>
            <person name="Aleksandrzak-Piekarczyk T."/>
            <person name="Szatraj K."/>
            <person name="Zielenkiewicz U."/>
            <person name="Pilsyk S."/>
            <person name="Malc E."/>
            <person name="Mieczkowski P."/>
            <person name="Kruszewska J.S."/>
            <person name="Biernat P."/>
            <person name="Pawlowska J."/>
        </authorList>
    </citation>
    <scope>NUCLEOTIDE SEQUENCE</scope>
    <source>
        <strain evidence="16">WA0000051536</strain>
    </source>
</reference>
<keyword evidence="7 13" id="KW-1133">Transmembrane helix</keyword>
<keyword evidence="8 13" id="KW-0472">Membrane</keyword>
<dbReference type="Pfam" id="PF01902">
    <property type="entry name" value="Diphthami_syn_2"/>
    <property type="match status" value="1"/>
</dbReference>
<dbReference type="PANTHER" id="PTHR13533:SF1">
    <property type="entry name" value="N-ACETYLNEURAMINATE 9-O-ACETYLTRANSFERASE"/>
    <property type="match status" value="1"/>
</dbReference>
<evidence type="ECO:0000256" key="7">
    <source>
        <dbReference type="ARBA" id="ARBA00022989"/>
    </source>
</evidence>
<evidence type="ECO:0000256" key="10">
    <source>
        <dbReference type="ARBA" id="ARBA00029814"/>
    </source>
</evidence>
<feature type="transmembrane region" description="Helical" evidence="13">
    <location>
        <begin position="800"/>
        <end position="819"/>
    </location>
</feature>
<dbReference type="InterPro" id="IPR012419">
    <property type="entry name" value="Cas1_AcylTrans_dom"/>
</dbReference>
<dbReference type="Pfam" id="PF07779">
    <property type="entry name" value="Cas1_AcylT"/>
    <property type="match status" value="1"/>
</dbReference>
<comment type="subcellular location">
    <subcellularLocation>
        <location evidence="1">Membrane</location>
        <topology evidence="1">Multi-pass membrane protein</topology>
    </subcellularLocation>
</comment>
<feature type="transmembrane region" description="Helical" evidence="13">
    <location>
        <begin position="720"/>
        <end position="737"/>
    </location>
</feature>
<dbReference type="InterPro" id="IPR014729">
    <property type="entry name" value="Rossmann-like_a/b/a_fold"/>
</dbReference>
<feature type="transmembrane region" description="Helical" evidence="13">
    <location>
        <begin position="861"/>
        <end position="881"/>
    </location>
</feature>
<evidence type="ECO:0000256" key="13">
    <source>
        <dbReference type="SAM" id="Phobius"/>
    </source>
</evidence>
<dbReference type="SUPFAM" id="SSF52402">
    <property type="entry name" value="Adenine nucleotide alpha hydrolases-like"/>
    <property type="match status" value="1"/>
</dbReference>
<evidence type="ECO:0000256" key="6">
    <source>
        <dbReference type="ARBA" id="ARBA00022692"/>
    </source>
</evidence>
<feature type="transmembrane region" description="Helical" evidence="13">
    <location>
        <begin position="664"/>
        <end position="684"/>
    </location>
</feature>
<evidence type="ECO:0000313" key="16">
    <source>
        <dbReference type="EMBL" id="KAG2186643.1"/>
    </source>
</evidence>
<keyword evidence="6 13" id="KW-0812">Transmembrane</keyword>
<organism evidence="16 17">
    <name type="scientific">Umbelopsis vinacea</name>
    <dbReference type="NCBI Taxonomy" id="44442"/>
    <lineage>
        <taxon>Eukaryota</taxon>
        <taxon>Fungi</taxon>
        <taxon>Fungi incertae sedis</taxon>
        <taxon>Mucoromycota</taxon>
        <taxon>Mucoromycotina</taxon>
        <taxon>Umbelopsidomycetes</taxon>
        <taxon>Umbelopsidales</taxon>
        <taxon>Umbelopsidaceae</taxon>
        <taxon>Umbelopsis</taxon>
    </lineage>
</organism>
<comment type="catalytic activity">
    <reaction evidence="12">
        <text>diphthine-[translation elongation factor 2] + NH4(+) + ATP = diphthamide-[translation elongation factor 2] + AMP + diphosphate + H(+)</text>
        <dbReference type="Rhea" id="RHEA:19753"/>
        <dbReference type="Rhea" id="RHEA-COMP:10172"/>
        <dbReference type="Rhea" id="RHEA-COMP:10174"/>
        <dbReference type="ChEBI" id="CHEBI:15378"/>
        <dbReference type="ChEBI" id="CHEBI:16692"/>
        <dbReference type="ChEBI" id="CHEBI:28938"/>
        <dbReference type="ChEBI" id="CHEBI:30616"/>
        <dbReference type="ChEBI" id="CHEBI:33019"/>
        <dbReference type="ChEBI" id="CHEBI:82696"/>
        <dbReference type="ChEBI" id="CHEBI:456215"/>
        <dbReference type="EC" id="6.3.1.14"/>
    </reaction>
</comment>
<evidence type="ECO:0000256" key="5">
    <source>
        <dbReference type="ARBA" id="ARBA00022679"/>
    </source>
</evidence>
<dbReference type="PANTHER" id="PTHR13533">
    <property type="entry name" value="N-ACETYLNEURAMINATE 9-O-ACETYLTRANSFERASE"/>
    <property type="match status" value="1"/>
</dbReference>
<evidence type="ECO:0000256" key="9">
    <source>
        <dbReference type="ARBA" id="ARBA00023180"/>
    </source>
</evidence>
<dbReference type="InterPro" id="IPR002761">
    <property type="entry name" value="Diphthami_syn_dom"/>
</dbReference>
<feature type="transmembrane region" description="Helical" evidence="13">
    <location>
        <begin position="690"/>
        <end position="708"/>
    </location>
</feature>
<evidence type="ECO:0000256" key="11">
    <source>
        <dbReference type="ARBA" id="ARBA00031552"/>
    </source>
</evidence>
<feature type="domain" description="Diphthamide synthase" evidence="14">
    <location>
        <begin position="5"/>
        <end position="222"/>
    </location>
</feature>
<dbReference type="GO" id="GO:0005794">
    <property type="term" value="C:Golgi apparatus"/>
    <property type="evidence" value="ECO:0007669"/>
    <property type="project" value="UniProtKB-ARBA"/>
</dbReference>
<proteinExistence type="inferred from homology"/>
<dbReference type="AlphaFoldDB" id="A0A8H7Q7G2"/>
<dbReference type="CDD" id="cd01994">
    <property type="entry name" value="AANH_PF0828-like"/>
    <property type="match status" value="1"/>
</dbReference>
<feature type="transmembrane region" description="Helical" evidence="13">
    <location>
        <begin position="573"/>
        <end position="592"/>
    </location>
</feature>
<feature type="transmembrane region" description="Helical" evidence="13">
    <location>
        <begin position="771"/>
        <end position="788"/>
    </location>
</feature>
<evidence type="ECO:0000256" key="2">
    <source>
        <dbReference type="ARBA" id="ARBA00010666"/>
    </source>
</evidence>
<evidence type="ECO:0000256" key="12">
    <source>
        <dbReference type="ARBA" id="ARBA00048108"/>
    </source>
</evidence>
<gene>
    <name evidence="16" type="ORF">INT44_002867</name>
</gene>
<evidence type="ECO:0000259" key="14">
    <source>
        <dbReference type="Pfam" id="PF01902"/>
    </source>
</evidence>
<dbReference type="Proteomes" id="UP000612746">
    <property type="component" value="Unassembled WGS sequence"/>
</dbReference>
<dbReference type="GO" id="GO:0016020">
    <property type="term" value="C:membrane"/>
    <property type="evidence" value="ECO:0007669"/>
    <property type="project" value="UniProtKB-SubCell"/>
</dbReference>
<accession>A0A8H7Q7G2</accession>
<evidence type="ECO:0000256" key="3">
    <source>
        <dbReference type="ARBA" id="ARBA00012089"/>
    </source>
</evidence>
<protein>
    <recommendedName>
        <fullName evidence="4">Diphthine--ammonia ligase</fullName>
        <ecNumber evidence="3">6.3.1.14</ecNumber>
    </recommendedName>
    <alternativeName>
        <fullName evidence="10">Diphthamide synthase</fullName>
    </alternativeName>
    <alternativeName>
        <fullName evidence="11">Diphthamide synthetase</fullName>
    </alternativeName>
</protein>
<name>A0A8H7Q7G2_9FUNG</name>
<feature type="domain" description="Cas1p 10 TM acyl transferase" evidence="15">
    <location>
        <begin position="487"/>
        <end position="936"/>
    </location>
</feature>
<dbReference type="OrthoDB" id="1932925at2759"/>
<keyword evidence="9" id="KW-0325">Glycoprotein</keyword>
<sequence length="1071" mass="123161">MTKRKAALCFTGGKDCTLALHRAVRSEEFDICLLVTFAPANMQKFKAHPMSVVEMQTQSIGIPHKVCLVDGPDFLGSYRTHITGLKEEYGIEALVTGDILDVCHSFMPRAVETTGVELVRPLWEAPRSEILEDIWTQQFDVLVSCLNITKFDSGLDIESFVGKKLTRELLEKVREHNVKSGLDVDLAGEYGEFHTMVLDAPLFKSKLDATGGQIIRDGDFAYWSFSKTEPYDKERCSSVLTDGWWLDSSYKNWQPAGCMMHTYKPQEIEDCFTGTRILFVGDSVVRNQFYGVAKLINPDVDTSGEKHTDRRLGYEEAEFTLEFWWDPYLNSTRTLSMLEGQNSDKAPNLVVFGTGLWYLRYEGEDAFSGWKSAVDKVFDAAKMPSPIAHSLLLSPVEEPDYDHLNQDRAVTIRPDAVQMMNSYLENQVSIMKPSPARLVVPFAWNLMSDNIGDVSVDGLHFNPTITAMQAEVLLNFKCNDQLPKTFPMDHTCCYRYPITRWYQNVIFFVILICVPFALYLRSSEKPLFNSSLYRLIPSEKALTAAFMFGIGVVYMYFCDRTTLFAKAQKQFDPTVFGILILVTLVAGLVTMKSSKREGDQGFLNRDQTDEWKGWMQIIILIYHYLAASGTSGIYNPIRVLVAAYLFQTGYGHFFFFYKKGDFGIARFMNVMVRLNLLTVVLEYAMNTNYLSYYFTPLVSFWFIVIWTMMYVGNAYNKNPWFILGKMAVFMALTTYIIKGDGIMKGIFDIFEFLFNIHWNPVEWQFRLSLDAWIVYIGMLCAFITIKFGEMKISERPQWPMIKRLSIVVSIVAMIWYFWFELSQPSKIEYNVYHPYISWIPIISFIILRNATLKLRNTSSTIYAFIGKCSLETFIGQFHMWLAADTKGLLVVLQPAGWVRGLGWWINMFVSTALFVYVSYWLSQSTGEITTYLCSKSPAPEAGRQHNATGGQDGVPLLPTNLTPEEQQLRIENEEVLVRPQKRGLLDSVDFIWQDLRLRTFQQVIQDQAYLGQGSKAKSTYPPVDPHAYWQHNQVSHLPYWRIMQTPTSNQTAYLYSWNAKRRHWRRTKLNL</sequence>
<dbReference type="CDD" id="cd00229">
    <property type="entry name" value="SGNH_hydrolase"/>
    <property type="match status" value="1"/>
</dbReference>
<dbReference type="EMBL" id="JAEPRA010000004">
    <property type="protein sequence ID" value="KAG2186643.1"/>
    <property type="molecule type" value="Genomic_DNA"/>
</dbReference>
<feature type="transmembrane region" description="Helical" evidence="13">
    <location>
        <begin position="831"/>
        <end position="849"/>
    </location>
</feature>
<evidence type="ECO:0000313" key="17">
    <source>
        <dbReference type="Proteomes" id="UP000612746"/>
    </source>
</evidence>
<comment type="caution">
    <text evidence="16">The sequence shown here is derived from an EMBL/GenBank/DDBJ whole genome shotgun (WGS) entry which is preliminary data.</text>
</comment>
<dbReference type="Gene3D" id="3.40.50.620">
    <property type="entry name" value="HUPs"/>
    <property type="match status" value="1"/>
</dbReference>
<dbReference type="GO" id="GO:0005975">
    <property type="term" value="P:carbohydrate metabolic process"/>
    <property type="evidence" value="ECO:0007669"/>
    <property type="project" value="UniProtKB-ARBA"/>
</dbReference>
<dbReference type="EC" id="6.3.1.14" evidence="3"/>
<dbReference type="Gene3D" id="3.90.1490.10">
    <property type="entry name" value="putative n-type atp pyrophosphatase, domain 2"/>
    <property type="match status" value="1"/>
</dbReference>
<keyword evidence="5" id="KW-0808">Transferase</keyword>
<comment type="similarity">
    <text evidence="2">Belongs to the PC-esterase family. CASD1 subfamily.</text>
</comment>
<dbReference type="GO" id="GO:0017178">
    <property type="term" value="F:diphthine-ammonia ligase activity"/>
    <property type="evidence" value="ECO:0007669"/>
    <property type="project" value="UniProtKB-EC"/>
</dbReference>
<dbReference type="GO" id="GO:0016740">
    <property type="term" value="F:transferase activity"/>
    <property type="evidence" value="ECO:0007669"/>
    <property type="project" value="UniProtKB-KW"/>
</dbReference>
<feature type="transmembrane region" description="Helical" evidence="13">
    <location>
        <begin position="901"/>
        <end position="921"/>
    </location>
</feature>
<feature type="transmembrane region" description="Helical" evidence="13">
    <location>
        <begin position="501"/>
        <end position="520"/>
    </location>
</feature>
<feature type="transmembrane region" description="Helical" evidence="13">
    <location>
        <begin position="639"/>
        <end position="657"/>
    </location>
</feature>
<feature type="transmembrane region" description="Helical" evidence="13">
    <location>
        <begin position="613"/>
        <end position="633"/>
    </location>
</feature>
<keyword evidence="17" id="KW-1185">Reference proteome</keyword>
<evidence type="ECO:0000256" key="4">
    <source>
        <dbReference type="ARBA" id="ARBA00018426"/>
    </source>
</evidence>
<evidence type="ECO:0000256" key="1">
    <source>
        <dbReference type="ARBA" id="ARBA00004141"/>
    </source>
</evidence>
<evidence type="ECO:0000259" key="15">
    <source>
        <dbReference type="Pfam" id="PF07779"/>
    </source>
</evidence>
<feature type="transmembrane region" description="Helical" evidence="13">
    <location>
        <begin position="541"/>
        <end position="557"/>
    </location>
</feature>
<evidence type="ECO:0000256" key="8">
    <source>
        <dbReference type="ARBA" id="ARBA00023136"/>
    </source>
</evidence>